<organism evidence="7 8">
    <name type="scientific">Streptomyces massasporeus</name>
    <dbReference type="NCBI Taxonomy" id="67324"/>
    <lineage>
        <taxon>Bacteria</taxon>
        <taxon>Bacillati</taxon>
        <taxon>Actinomycetota</taxon>
        <taxon>Actinomycetes</taxon>
        <taxon>Kitasatosporales</taxon>
        <taxon>Streptomycetaceae</taxon>
        <taxon>Streptomyces</taxon>
    </lineage>
</organism>
<keyword evidence="8" id="KW-1185">Reference proteome</keyword>
<keyword evidence="1" id="KW-0805">Transcription regulation</keyword>
<dbReference type="RefSeq" id="WP_358283493.1">
    <property type="nucleotide sequence ID" value="NZ_JBIAFP010000001.1"/>
</dbReference>
<evidence type="ECO:0000259" key="6">
    <source>
        <dbReference type="PROSITE" id="PS50977"/>
    </source>
</evidence>
<evidence type="ECO:0000256" key="3">
    <source>
        <dbReference type="ARBA" id="ARBA00023163"/>
    </source>
</evidence>
<dbReference type="InterPro" id="IPR001647">
    <property type="entry name" value="HTH_TetR"/>
</dbReference>
<accession>A0ABW6L6L9</accession>
<comment type="caution">
    <text evidence="7">The sequence shown here is derived from an EMBL/GenBank/DDBJ whole genome shotgun (WGS) entry which is preliminary data.</text>
</comment>
<evidence type="ECO:0000256" key="4">
    <source>
        <dbReference type="PROSITE-ProRule" id="PRU00335"/>
    </source>
</evidence>
<evidence type="ECO:0000313" key="7">
    <source>
        <dbReference type="EMBL" id="MFE9223057.1"/>
    </source>
</evidence>
<dbReference type="EMBL" id="JBIAFP010000001">
    <property type="protein sequence ID" value="MFE9223057.1"/>
    <property type="molecule type" value="Genomic_DNA"/>
</dbReference>
<keyword evidence="2 4" id="KW-0238">DNA-binding</keyword>
<evidence type="ECO:0000256" key="1">
    <source>
        <dbReference type="ARBA" id="ARBA00023015"/>
    </source>
</evidence>
<protein>
    <submittedName>
        <fullName evidence="7">TetR/AcrR family transcriptional regulator</fullName>
    </submittedName>
</protein>
<dbReference type="InterPro" id="IPR009057">
    <property type="entry name" value="Homeodomain-like_sf"/>
</dbReference>
<dbReference type="InterPro" id="IPR036271">
    <property type="entry name" value="Tet_transcr_reg_TetR-rel_C_sf"/>
</dbReference>
<dbReference type="Gene3D" id="1.10.10.60">
    <property type="entry name" value="Homeodomain-like"/>
    <property type="match status" value="1"/>
</dbReference>
<dbReference type="Pfam" id="PF02909">
    <property type="entry name" value="TetR_C_1"/>
    <property type="match status" value="1"/>
</dbReference>
<dbReference type="Proteomes" id="UP001601288">
    <property type="component" value="Unassembled WGS sequence"/>
</dbReference>
<dbReference type="InterPro" id="IPR004111">
    <property type="entry name" value="Repressor_TetR_C"/>
</dbReference>
<dbReference type="Gene3D" id="1.10.357.10">
    <property type="entry name" value="Tetracycline Repressor, domain 2"/>
    <property type="match status" value="1"/>
</dbReference>
<sequence length="292" mass="31368">MVVFAGQGDFRRSLALLWRTPGEAVPRSGPGPRPGLTVDAIVDAGIAIADASGIAAVSMREVGKRVGRTGMALYTYVPSKDELVDVMYDRALAEMPTGYDLTDGWRAALSAWTHDYWAFCLRHPWTLQVSQARPVLGPNENAMLETVLRILFATGLSAQVLRRVVGTLINHVRGAAQTVVDSRQAAAATGVSDEDWWAARSAAFEEVVPDFAERFPTVVRLAEEAATAPPEPELPYLEREATETFDAGLAVLLDGIEAIVRRSAQDVPDARGARAAEGAQGPPSGSRRYSGP</sequence>
<dbReference type="SUPFAM" id="SSF48498">
    <property type="entry name" value="Tetracyclin repressor-like, C-terminal domain"/>
    <property type="match status" value="1"/>
</dbReference>
<evidence type="ECO:0000313" key="8">
    <source>
        <dbReference type="Proteomes" id="UP001601288"/>
    </source>
</evidence>
<evidence type="ECO:0000256" key="5">
    <source>
        <dbReference type="SAM" id="MobiDB-lite"/>
    </source>
</evidence>
<reference evidence="7 8" key="1">
    <citation type="submission" date="2024-10" db="EMBL/GenBank/DDBJ databases">
        <title>The Natural Products Discovery Center: Release of the First 8490 Sequenced Strains for Exploring Actinobacteria Biosynthetic Diversity.</title>
        <authorList>
            <person name="Kalkreuter E."/>
            <person name="Kautsar S.A."/>
            <person name="Yang D."/>
            <person name="Bader C.D."/>
            <person name="Teijaro C.N."/>
            <person name="Fluegel L."/>
            <person name="Davis C.M."/>
            <person name="Simpson J.R."/>
            <person name="Lauterbach L."/>
            <person name="Steele A.D."/>
            <person name="Gui C."/>
            <person name="Meng S."/>
            <person name="Li G."/>
            <person name="Viehrig K."/>
            <person name="Ye F."/>
            <person name="Su P."/>
            <person name="Kiefer A.F."/>
            <person name="Nichols A."/>
            <person name="Cepeda A.J."/>
            <person name="Yan W."/>
            <person name="Fan B."/>
            <person name="Jiang Y."/>
            <person name="Adhikari A."/>
            <person name="Zheng C.-J."/>
            <person name="Schuster L."/>
            <person name="Cowan T.M."/>
            <person name="Smanski M.J."/>
            <person name="Chevrette M.G."/>
            <person name="De Carvalho L.P.S."/>
            <person name="Shen B."/>
        </authorList>
    </citation>
    <scope>NUCLEOTIDE SEQUENCE [LARGE SCALE GENOMIC DNA]</scope>
    <source>
        <strain evidence="7 8">NPDC007066</strain>
    </source>
</reference>
<dbReference type="Pfam" id="PF00440">
    <property type="entry name" value="TetR_N"/>
    <property type="match status" value="1"/>
</dbReference>
<dbReference type="PANTHER" id="PTHR30055">
    <property type="entry name" value="HTH-TYPE TRANSCRIPTIONAL REGULATOR RUTR"/>
    <property type="match status" value="1"/>
</dbReference>
<feature type="region of interest" description="Disordered" evidence="5">
    <location>
        <begin position="264"/>
        <end position="292"/>
    </location>
</feature>
<name>A0ABW6L6L9_9ACTN</name>
<feature type="DNA-binding region" description="H-T-H motif" evidence="4">
    <location>
        <begin position="58"/>
        <end position="77"/>
    </location>
</feature>
<evidence type="ECO:0000256" key="2">
    <source>
        <dbReference type="ARBA" id="ARBA00023125"/>
    </source>
</evidence>
<feature type="domain" description="HTH tetR-type" evidence="6">
    <location>
        <begin position="35"/>
        <end position="95"/>
    </location>
</feature>
<keyword evidence="3" id="KW-0804">Transcription</keyword>
<dbReference type="InterPro" id="IPR050109">
    <property type="entry name" value="HTH-type_TetR-like_transc_reg"/>
</dbReference>
<dbReference type="SUPFAM" id="SSF46689">
    <property type="entry name" value="Homeodomain-like"/>
    <property type="match status" value="1"/>
</dbReference>
<dbReference type="PANTHER" id="PTHR30055:SF151">
    <property type="entry name" value="TRANSCRIPTIONAL REGULATORY PROTEIN"/>
    <property type="match status" value="1"/>
</dbReference>
<feature type="compositionally biased region" description="Basic and acidic residues" evidence="5">
    <location>
        <begin position="264"/>
        <end position="274"/>
    </location>
</feature>
<proteinExistence type="predicted"/>
<dbReference type="PROSITE" id="PS50977">
    <property type="entry name" value="HTH_TETR_2"/>
    <property type="match status" value="1"/>
</dbReference>
<gene>
    <name evidence="7" type="ORF">ACFYM3_00175</name>
</gene>